<evidence type="ECO:0000313" key="2">
    <source>
        <dbReference type="EMBL" id="KLC02890.1"/>
    </source>
</evidence>
<evidence type="ECO:0000313" key="4">
    <source>
        <dbReference type="Proteomes" id="UP000035369"/>
    </source>
</evidence>
<dbReference type="EMBL" id="PUUL01000048">
    <property type="protein sequence ID" value="RXD54231.1"/>
    <property type="molecule type" value="Genomic_DNA"/>
</dbReference>
<evidence type="ECO:0000313" key="3">
    <source>
        <dbReference type="EMBL" id="RXD54231.1"/>
    </source>
</evidence>
<evidence type="ECO:0000256" key="1">
    <source>
        <dbReference type="SAM" id="MobiDB-lite"/>
    </source>
</evidence>
<sequence>MRSCSLGCNVLPCAVTASFRYGPSEHHTNGWGLRLFAGAIAHGGGDARRAGRAAMRQPHHAPARPPSPQRRPRISA</sequence>
<accession>A0AAQ0YNN0</accession>
<reference evidence="2 4" key="1">
    <citation type="submission" date="2015-02" db="EMBL/GenBank/DDBJ databases">
        <title>Whole genome sequencing of multiple isolates of three species of pepper and tomato-infecting xanthomonads reveals genetic diversity in field strains and pinpoints effectors responsible for host specificity.</title>
        <authorList>
            <person name="Schwartz A."/>
            <person name="Dahlbeck D."/>
            <person name="Staskawicz B."/>
            <person name="Bart R."/>
            <person name="Potnis N."/>
            <person name="Minsavage G."/>
            <person name="Timilsina S."/>
            <person name="Goss E."/>
            <person name="Jones J."/>
            <person name="Vallad G."/>
            <person name="Barak J."/>
            <person name="Miller S."/>
            <person name="Ritchie D."/>
            <person name="Martins J.Jr."/>
            <person name="Patane J.S."/>
            <person name="Setubal J.C."/>
        </authorList>
    </citation>
    <scope>NUCLEOTIDE SEQUENCE [LARGE SCALE GENOMIC DNA]</scope>
    <source>
        <strain evidence="2 4">Xp3-15</strain>
    </source>
</reference>
<dbReference type="EMBL" id="JZUY01000048">
    <property type="protein sequence ID" value="KLC02890.1"/>
    <property type="molecule type" value="Genomic_DNA"/>
</dbReference>
<protein>
    <submittedName>
        <fullName evidence="3">Uncharacterized protein</fullName>
    </submittedName>
</protein>
<gene>
    <name evidence="3" type="ORF">DB769_09585</name>
    <name evidence="2" type="ORF">XP315_18755</name>
</gene>
<feature type="region of interest" description="Disordered" evidence="1">
    <location>
        <begin position="44"/>
        <end position="76"/>
    </location>
</feature>
<dbReference type="KEGG" id="xpe:BJD13_02825"/>
<dbReference type="Proteomes" id="UP000289372">
    <property type="component" value="Unassembled WGS sequence"/>
</dbReference>
<organism evidence="3 5">
    <name type="scientific">Xanthomonas perforans</name>
    <dbReference type="NCBI Taxonomy" id="442694"/>
    <lineage>
        <taxon>Bacteria</taxon>
        <taxon>Pseudomonadati</taxon>
        <taxon>Pseudomonadota</taxon>
        <taxon>Gammaproteobacteria</taxon>
        <taxon>Lysobacterales</taxon>
        <taxon>Lysobacteraceae</taxon>
        <taxon>Xanthomonas</taxon>
    </lineage>
</organism>
<keyword evidence="4" id="KW-1185">Reference proteome</keyword>
<name>A0AAQ0YNN0_XANPE</name>
<proteinExistence type="predicted"/>
<reference evidence="3 5" key="2">
    <citation type="submission" date="2018-02" db="EMBL/GenBank/DDBJ databases">
        <title>Characterization of Xanthomonas diversity in transplant houses and field plants.</title>
        <authorList>
            <person name="Abrahamian P."/>
            <person name="Timilsina S."/>
            <person name="Minsavage G.V."/>
            <person name="Goss E.M."/>
            <person name="Jones J.B."/>
            <person name="Vallad G.E."/>
        </authorList>
    </citation>
    <scope>NUCLEOTIDE SEQUENCE [LARGE SCALE GENOMIC DNA]</scope>
    <source>
        <strain evidence="3 5">GEV2132</strain>
    </source>
</reference>
<dbReference type="Proteomes" id="UP000035369">
    <property type="component" value="Unassembled WGS sequence"/>
</dbReference>
<comment type="caution">
    <text evidence="3">The sequence shown here is derived from an EMBL/GenBank/DDBJ whole genome shotgun (WGS) entry which is preliminary data.</text>
</comment>
<dbReference type="AlphaFoldDB" id="A0AAQ0YNN0"/>
<evidence type="ECO:0000313" key="5">
    <source>
        <dbReference type="Proteomes" id="UP000289372"/>
    </source>
</evidence>